<dbReference type="Gene3D" id="2.40.170.20">
    <property type="entry name" value="TonB-dependent receptor, beta-barrel domain"/>
    <property type="match status" value="1"/>
</dbReference>
<feature type="chain" id="PRO_5042613813" evidence="16">
    <location>
        <begin position="22"/>
        <end position="793"/>
    </location>
</feature>
<keyword evidence="8" id="KW-0408">Iron</keyword>
<evidence type="ECO:0000313" key="20">
    <source>
        <dbReference type="Proteomes" id="UP001220610"/>
    </source>
</evidence>
<dbReference type="GO" id="GO:0038023">
    <property type="term" value="F:signaling receptor activity"/>
    <property type="evidence" value="ECO:0007669"/>
    <property type="project" value="InterPro"/>
</dbReference>
<name>A0AAJ5WUX6_9BACT</name>
<evidence type="ECO:0000256" key="1">
    <source>
        <dbReference type="ARBA" id="ARBA00004571"/>
    </source>
</evidence>
<dbReference type="Gene3D" id="2.170.130.10">
    <property type="entry name" value="TonB-dependent receptor, plug domain"/>
    <property type="match status" value="1"/>
</dbReference>
<dbReference type="Gene3D" id="2.60.40.1120">
    <property type="entry name" value="Carboxypeptidase-like, regulatory domain"/>
    <property type="match status" value="1"/>
</dbReference>
<evidence type="ECO:0000256" key="6">
    <source>
        <dbReference type="ARBA" id="ARBA00022692"/>
    </source>
</evidence>
<dbReference type="Proteomes" id="UP001220610">
    <property type="component" value="Chromosome"/>
</dbReference>
<dbReference type="NCBIfam" id="TIGR01783">
    <property type="entry name" value="TonB-siderophor"/>
    <property type="match status" value="1"/>
</dbReference>
<dbReference type="InterPro" id="IPR036942">
    <property type="entry name" value="Beta-barrel_TonB_sf"/>
</dbReference>
<evidence type="ECO:0000259" key="18">
    <source>
        <dbReference type="Pfam" id="PF07715"/>
    </source>
</evidence>
<keyword evidence="4 14" id="KW-1134">Transmembrane beta strand</keyword>
<evidence type="ECO:0000256" key="9">
    <source>
        <dbReference type="ARBA" id="ARBA00023065"/>
    </source>
</evidence>
<protein>
    <submittedName>
        <fullName evidence="19">TonB-dependent receptor</fullName>
    </submittedName>
</protein>
<evidence type="ECO:0000256" key="11">
    <source>
        <dbReference type="ARBA" id="ARBA00023136"/>
    </source>
</evidence>
<keyword evidence="3 14" id="KW-0813">Transport</keyword>
<accession>A0AAJ5WUX6</accession>
<feature type="domain" description="TonB-dependent receptor-like beta-barrel" evidence="17">
    <location>
        <begin position="309"/>
        <end position="765"/>
    </location>
</feature>
<gene>
    <name evidence="19" type="ORF">P0Y53_05970</name>
</gene>
<dbReference type="Pfam" id="PF13715">
    <property type="entry name" value="CarbopepD_reg_2"/>
    <property type="match status" value="1"/>
</dbReference>
<dbReference type="AlphaFoldDB" id="A0AAJ5WUX6"/>
<reference evidence="19" key="1">
    <citation type="submission" date="2023-03" db="EMBL/GenBank/DDBJ databases">
        <title>Andean soil-derived lignocellulolytic bacterial consortium as a source of novel taxa and putative plastic-active enzymes.</title>
        <authorList>
            <person name="Diaz-Garcia L."/>
            <person name="Chuvochina M."/>
            <person name="Feuerriegel G."/>
            <person name="Bunk B."/>
            <person name="Sproer C."/>
            <person name="Streit W.R."/>
            <person name="Rodriguez L.M."/>
            <person name="Overmann J."/>
            <person name="Jimenez D.J."/>
        </authorList>
    </citation>
    <scope>NUCLEOTIDE SEQUENCE</scope>
    <source>
        <strain evidence="19">MAG 7</strain>
    </source>
</reference>
<dbReference type="GO" id="GO:0009279">
    <property type="term" value="C:cell outer membrane"/>
    <property type="evidence" value="ECO:0007669"/>
    <property type="project" value="UniProtKB-SubCell"/>
</dbReference>
<dbReference type="InterPro" id="IPR037066">
    <property type="entry name" value="Plug_dom_sf"/>
</dbReference>
<dbReference type="PANTHER" id="PTHR32552:SF68">
    <property type="entry name" value="FERRICHROME OUTER MEMBRANE TRANSPORTER_PHAGE RECEPTOR"/>
    <property type="match status" value="1"/>
</dbReference>
<dbReference type="Pfam" id="PF07715">
    <property type="entry name" value="Plug"/>
    <property type="match status" value="1"/>
</dbReference>
<organism evidence="19 20">
    <name type="scientific">Candidatus Pseudobacter hemicellulosilyticus</name>
    <dbReference type="NCBI Taxonomy" id="3121375"/>
    <lineage>
        <taxon>Bacteria</taxon>
        <taxon>Pseudomonadati</taxon>
        <taxon>Bacteroidota</taxon>
        <taxon>Chitinophagia</taxon>
        <taxon>Chitinophagales</taxon>
        <taxon>Chitinophagaceae</taxon>
        <taxon>Pseudobacter</taxon>
    </lineage>
</organism>
<dbReference type="PROSITE" id="PS52016">
    <property type="entry name" value="TONB_DEPENDENT_REC_3"/>
    <property type="match status" value="1"/>
</dbReference>
<evidence type="ECO:0000259" key="17">
    <source>
        <dbReference type="Pfam" id="PF00593"/>
    </source>
</evidence>
<evidence type="ECO:0000313" key="19">
    <source>
        <dbReference type="EMBL" id="WEK37043.1"/>
    </source>
</evidence>
<evidence type="ECO:0000256" key="2">
    <source>
        <dbReference type="ARBA" id="ARBA00009810"/>
    </source>
</evidence>
<proteinExistence type="inferred from homology"/>
<evidence type="ECO:0000256" key="10">
    <source>
        <dbReference type="ARBA" id="ARBA00023077"/>
    </source>
</evidence>
<feature type="domain" description="TonB-dependent receptor plug" evidence="18">
    <location>
        <begin position="138"/>
        <end position="229"/>
    </location>
</feature>
<dbReference type="PANTHER" id="PTHR32552">
    <property type="entry name" value="FERRICHROME IRON RECEPTOR-RELATED"/>
    <property type="match status" value="1"/>
</dbReference>
<comment type="similarity">
    <text evidence="2 14 15">Belongs to the TonB-dependent receptor family.</text>
</comment>
<feature type="signal peptide" evidence="16">
    <location>
        <begin position="1"/>
        <end position="21"/>
    </location>
</feature>
<dbReference type="CDD" id="cd01347">
    <property type="entry name" value="ligand_gated_channel"/>
    <property type="match status" value="1"/>
</dbReference>
<keyword evidence="5" id="KW-0410">Iron transport</keyword>
<dbReference type="InterPro" id="IPR012910">
    <property type="entry name" value="Plug_dom"/>
</dbReference>
<keyword evidence="11 14" id="KW-0472">Membrane</keyword>
<dbReference type="InterPro" id="IPR008969">
    <property type="entry name" value="CarboxyPept-like_regulatory"/>
</dbReference>
<evidence type="ECO:0000256" key="5">
    <source>
        <dbReference type="ARBA" id="ARBA00022496"/>
    </source>
</evidence>
<evidence type="ECO:0000256" key="3">
    <source>
        <dbReference type="ARBA" id="ARBA00022448"/>
    </source>
</evidence>
<dbReference type="InterPro" id="IPR010105">
    <property type="entry name" value="TonB_sidphr_rcpt"/>
</dbReference>
<evidence type="ECO:0000256" key="13">
    <source>
        <dbReference type="ARBA" id="ARBA00023237"/>
    </source>
</evidence>
<dbReference type="InterPro" id="IPR000531">
    <property type="entry name" value="Beta-barrel_TonB"/>
</dbReference>
<dbReference type="EMBL" id="CP119311">
    <property type="protein sequence ID" value="WEK37043.1"/>
    <property type="molecule type" value="Genomic_DNA"/>
</dbReference>
<dbReference type="SUPFAM" id="SSF49464">
    <property type="entry name" value="Carboxypeptidase regulatory domain-like"/>
    <property type="match status" value="1"/>
</dbReference>
<keyword evidence="6 14" id="KW-0812">Transmembrane</keyword>
<evidence type="ECO:0000256" key="16">
    <source>
        <dbReference type="SAM" id="SignalP"/>
    </source>
</evidence>
<keyword evidence="9" id="KW-0406">Ion transport</keyword>
<dbReference type="GO" id="GO:0015344">
    <property type="term" value="F:siderophore uptake transmembrane transporter activity"/>
    <property type="evidence" value="ECO:0007669"/>
    <property type="project" value="TreeGrafter"/>
</dbReference>
<dbReference type="Pfam" id="PF00593">
    <property type="entry name" value="TonB_dep_Rec_b-barrel"/>
    <property type="match status" value="1"/>
</dbReference>
<keyword evidence="10 15" id="KW-0798">TonB box</keyword>
<evidence type="ECO:0000256" key="14">
    <source>
        <dbReference type="PROSITE-ProRule" id="PRU01360"/>
    </source>
</evidence>
<dbReference type="SUPFAM" id="SSF56935">
    <property type="entry name" value="Porins"/>
    <property type="match status" value="1"/>
</dbReference>
<evidence type="ECO:0000256" key="12">
    <source>
        <dbReference type="ARBA" id="ARBA00023170"/>
    </source>
</evidence>
<dbReference type="InterPro" id="IPR039426">
    <property type="entry name" value="TonB-dep_rcpt-like"/>
</dbReference>
<keyword evidence="12 19" id="KW-0675">Receptor</keyword>
<dbReference type="GO" id="GO:0015891">
    <property type="term" value="P:siderophore transport"/>
    <property type="evidence" value="ECO:0007669"/>
    <property type="project" value="InterPro"/>
</dbReference>
<keyword evidence="13 14" id="KW-0998">Cell outer membrane</keyword>
<evidence type="ECO:0000256" key="7">
    <source>
        <dbReference type="ARBA" id="ARBA00022729"/>
    </source>
</evidence>
<sequence length="793" mass="86803">MTLKQLCTAVLLQVLSFAALAQGSSSGSIKGKVTTSDQKPAAYVSILIREIKRTLVTDEEGNFQASRIPAGTYQLEISLTGHETLDTIVNIQAGATTSIFLQLRVSEKQLEEVIIRSYRNRFIKTQSPYVAKMPLKNLENPQVYTTVSQALLQDQLNVVYADALKNIPGVIMQLENNSAGGTVTSRGFSTQSFLRNGVPGIIGGGTLDPANIESIEAIKGPSGALYGTGLVSFGGLFNRITKKPEESFHARIGYTGGGFGLSRLDADINTPLDKDHKLLMRFNAAKYAEGSFQDAGFKNYFFLAPVISYQLSDKTKLTVEAEYKKEKANSFYRLFVDGANTTGVRDPRDLNFDFKRRFSSDDIYTTTNTANLFAELQHQFSDAWQGRATYTYLSSQADGMSGYLSMKAGNDSLIRNSSYTEYSNSAASDLQYNLNGDFKIGRMRNRLLVGVDIYSATTRSSSPGNVAFDVVSASKPGAAYSALNRLALLDRVKNLPFTRNKAVQNMYSAYVQEVLNITPQLIAMASIRVDYFDNPGTKNLTRDTTTGKYDQTAVSPKFGLVYQLVPDQVSLFGNYSNGFQNIAPILQPDGTISSFKPSQANQWEGGIKWGLSNGILSGSLSYYAIRVSDVTRPDAPDRPAFTVQNGTQYSKGIEGEITAMPFKGFHVLAGYAYNDSKLKKSSPALEGLRPGSAGPEHIANLWLSYHLSEGALKGAGIGFGGNYAGKNIVNVSTTSLYTLPSYTVLNATLSYEQSKYRLIARVDNLTDQRYWVGWSTTIPQMPIRFSAAAYLKL</sequence>
<keyword evidence="7 16" id="KW-0732">Signal</keyword>
<evidence type="ECO:0000256" key="15">
    <source>
        <dbReference type="RuleBase" id="RU003357"/>
    </source>
</evidence>
<evidence type="ECO:0000256" key="4">
    <source>
        <dbReference type="ARBA" id="ARBA00022452"/>
    </source>
</evidence>
<evidence type="ECO:0000256" key="8">
    <source>
        <dbReference type="ARBA" id="ARBA00023004"/>
    </source>
</evidence>
<comment type="subcellular location">
    <subcellularLocation>
        <location evidence="1 14">Cell outer membrane</location>
        <topology evidence="1 14">Multi-pass membrane protein</topology>
    </subcellularLocation>
</comment>